<dbReference type="PRINTS" id="PR00081">
    <property type="entry name" value="GDHRDH"/>
</dbReference>
<protein>
    <submittedName>
        <fullName evidence="4">Short chain dehydrogenase reductase</fullName>
    </submittedName>
</protein>
<keyword evidence="3" id="KW-0560">Oxidoreductase</keyword>
<keyword evidence="2" id="KW-0521">NADP</keyword>
<evidence type="ECO:0000313" key="5">
    <source>
        <dbReference type="Proteomes" id="UP000813444"/>
    </source>
</evidence>
<dbReference type="GO" id="GO:0016491">
    <property type="term" value="F:oxidoreductase activity"/>
    <property type="evidence" value="ECO:0007669"/>
    <property type="project" value="UniProtKB-KW"/>
</dbReference>
<evidence type="ECO:0000313" key="4">
    <source>
        <dbReference type="EMBL" id="KAH7325815.1"/>
    </source>
</evidence>
<reference evidence="4" key="1">
    <citation type="journal article" date="2021" name="Nat. Commun.">
        <title>Genetic determinants of endophytism in the Arabidopsis root mycobiome.</title>
        <authorList>
            <person name="Mesny F."/>
            <person name="Miyauchi S."/>
            <person name="Thiergart T."/>
            <person name="Pickel B."/>
            <person name="Atanasova L."/>
            <person name="Karlsson M."/>
            <person name="Huettel B."/>
            <person name="Barry K.W."/>
            <person name="Haridas S."/>
            <person name="Chen C."/>
            <person name="Bauer D."/>
            <person name="Andreopoulos W."/>
            <person name="Pangilinan J."/>
            <person name="LaButti K."/>
            <person name="Riley R."/>
            <person name="Lipzen A."/>
            <person name="Clum A."/>
            <person name="Drula E."/>
            <person name="Henrissat B."/>
            <person name="Kohler A."/>
            <person name="Grigoriev I.V."/>
            <person name="Martin F.M."/>
            <person name="Hacquard S."/>
        </authorList>
    </citation>
    <scope>NUCLEOTIDE SEQUENCE</scope>
    <source>
        <strain evidence="4">MPI-CAGE-CH-0235</strain>
    </source>
</reference>
<comment type="caution">
    <text evidence="4">The sequence shown here is derived from an EMBL/GenBank/DDBJ whole genome shotgun (WGS) entry which is preliminary data.</text>
</comment>
<evidence type="ECO:0000256" key="1">
    <source>
        <dbReference type="ARBA" id="ARBA00006484"/>
    </source>
</evidence>
<sequence>MEPKLVILVTAGSAGLGAEVCRLFARRGYRVVINYSSNTARAAQLCKEINRGQEEHDGKPSHMTIQADLAQREDVQRLVQETISAMGRLDVVFSNGGWTRFTDTTSLDDNVNVEDWDRAFTMNVKSHLWLLHASKEHLKKTEGAFITTASVAGVQGMGSSLAYGATKAAQIHMVKGLASMVGPEIRVNTISPGMLQTEWAERFSAEQKDAMKQKSKLKRFAELEDVALQVLTLAISRSMTGTNIIVDGGWVS</sequence>
<evidence type="ECO:0000256" key="3">
    <source>
        <dbReference type="ARBA" id="ARBA00023002"/>
    </source>
</evidence>
<accession>A0A8K0WUM5</accession>
<keyword evidence="5" id="KW-1185">Reference proteome</keyword>
<dbReference type="Proteomes" id="UP000813444">
    <property type="component" value="Unassembled WGS sequence"/>
</dbReference>
<organism evidence="4 5">
    <name type="scientific">Stachybotrys elegans</name>
    <dbReference type="NCBI Taxonomy" id="80388"/>
    <lineage>
        <taxon>Eukaryota</taxon>
        <taxon>Fungi</taxon>
        <taxon>Dikarya</taxon>
        <taxon>Ascomycota</taxon>
        <taxon>Pezizomycotina</taxon>
        <taxon>Sordariomycetes</taxon>
        <taxon>Hypocreomycetidae</taxon>
        <taxon>Hypocreales</taxon>
        <taxon>Stachybotryaceae</taxon>
        <taxon>Stachybotrys</taxon>
    </lineage>
</organism>
<comment type="similarity">
    <text evidence="1">Belongs to the short-chain dehydrogenases/reductases (SDR) family.</text>
</comment>
<dbReference type="InterPro" id="IPR052178">
    <property type="entry name" value="Sec_Metab_Biosynth_SDR"/>
</dbReference>
<name>A0A8K0WUM5_9HYPO</name>
<gene>
    <name evidence="4" type="ORF">B0I35DRAFT_474549</name>
</gene>
<dbReference type="CDD" id="cd05233">
    <property type="entry name" value="SDR_c"/>
    <property type="match status" value="1"/>
</dbReference>
<dbReference type="Pfam" id="PF13561">
    <property type="entry name" value="adh_short_C2"/>
    <property type="match status" value="1"/>
</dbReference>
<dbReference type="InterPro" id="IPR002347">
    <property type="entry name" value="SDR_fam"/>
</dbReference>
<dbReference type="AlphaFoldDB" id="A0A8K0WUM5"/>
<dbReference type="EMBL" id="JAGPNK010000002">
    <property type="protein sequence ID" value="KAH7325815.1"/>
    <property type="molecule type" value="Genomic_DNA"/>
</dbReference>
<dbReference type="SUPFAM" id="SSF51735">
    <property type="entry name" value="NAD(P)-binding Rossmann-fold domains"/>
    <property type="match status" value="1"/>
</dbReference>
<proteinExistence type="inferred from homology"/>
<dbReference type="InterPro" id="IPR036291">
    <property type="entry name" value="NAD(P)-bd_dom_sf"/>
</dbReference>
<dbReference type="OrthoDB" id="37659at2759"/>
<dbReference type="PANTHER" id="PTHR43618:SF13">
    <property type="entry name" value="CHAIN DEHYDROGENASE, PUTATIVE (AFU_ORTHOLOGUE AFUA_1G17650)-RELATED"/>
    <property type="match status" value="1"/>
</dbReference>
<dbReference type="PANTHER" id="PTHR43618">
    <property type="entry name" value="7-ALPHA-HYDROXYSTEROID DEHYDROGENASE"/>
    <property type="match status" value="1"/>
</dbReference>
<dbReference type="Gene3D" id="3.40.50.720">
    <property type="entry name" value="NAD(P)-binding Rossmann-like Domain"/>
    <property type="match status" value="1"/>
</dbReference>
<evidence type="ECO:0000256" key="2">
    <source>
        <dbReference type="ARBA" id="ARBA00022857"/>
    </source>
</evidence>